<evidence type="ECO:0000313" key="2">
    <source>
        <dbReference type="Proteomes" id="UP000233837"/>
    </source>
</evidence>
<name>A0A2I0VCZ6_9ASPA</name>
<evidence type="ECO:0000313" key="1">
    <source>
        <dbReference type="EMBL" id="PKU61275.1"/>
    </source>
</evidence>
<organism evidence="1 2">
    <name type="scientific">Dendrobium catenatum</name>
    <dbReference type="NCBI Taxonomy" id="906689"/>
    <lineage>
        <taxon>Eukaryota</taxon>
        <taxon>Viridiplantae</taxon>
        <taxon>Streptophyta</taxon>
        <taxon>Embryophyta</taxon>
        <taxon>Tracheophyta</taxon>
        <taxon>Spermatophyta</taxon>
        <taxon>Magnoliopsida</taxon>
        <taxon>Liliopsida</taxon>
        <taxon>Asparagales</taxon>
        <taxon>Orchidaceae</taxon>
        <taxon>Epidendroideae</taxon>
        <taxon>Malaxideae</taxon>
        <taxon>Dendrobiinae</taxon>
        <taxon>Dendrobium</taxon>
    </lineage>
</organism>
<accession>A0A2I0VCZ6</accession>
<proteinExistence type="predicted"/>
<reference evidence="1 2" key="1">
    <citation type="journal article" date="2016" name="Sci. Rep.">
        <title>The Dendrobium catenatum Lindl. genome sequence provides insights into polysaccharide synthase, floral development and adaptive evolution.</title>
        <authorList>
            <person name="Zhang G.Q."/>
            <person name="Xu Q."/>
            <person name="Bian C."/>
            <person name="Tsai W.C."/>
            <person name="Yeh C.M."/>
            <person name="Liu K.W."/>
            <person name="Yoshida K."/>
            <person name="Zhang L.S."/>
            <person name="Chang S.B."/>
            <person name="Chen F."/>
            <person name="Shi Y."/>
            <person name="Su Y.Y."/>
            <person name="Zhang Y.Q."/>
            <person name="Chen L.J."/>
            <person name="Yin Y."/>
            <person name="Lin M."/>
            <person name="Huang H."/>
            <person name="Deng H."/>
            <person name="Wang Z.W."/>
            <person name="Zhu S.L."/>
            <person name="Zhao X."/>
            <person name="Deng C."/>
            <person name="Niu S.C."/>
            <person name="Huang J."/>
            <person name="Wang M."/>
            <person name="Liu G.H."/>
            <person name="Yang H.J."/>
            <person name="Xiao X.J."/>
            <person name="Hsiao Y.Y."/>
            <person name="Wu W.L."/>
            <person name="Chen Y.Y."/>
            <person name="Mitsuda N."/>
            <person name="Ohme-Takagi M."/>
            <person name="Luo Y.B."/>
            <person name="Van de Peer Y."/>
            <person name="Liu Z.J."/>
        </authorList>
    </citation>
    <scope>NUCLEOTIDE SEQUENCE [LARGE SCALE GENOMIC DNA]</scope>
    <source>
        <tissue evidence="1">The whole plant</tissue>
    </source>
</reference>
<dbReference type="AlphaFoldDB" id="A0A2I0VCZ6"/>
<dbReference type="Proteomes" id="UP000233837">
    <property type="component" value="Unassembled WGS sequence"/>
</dbReference>
<protein>
    <submittedName>
        <fullName evidence="1">Uncharacterized protein</fullName>
    </submittedName>
</protein>
<sequence length="79" mass="8742">MSPPAVPLSVPVQSQSVQLSPVQIQDMIAQRVDQAIASRKSGDSVSRGRPYPVEYDREPYPIGFVPPRFQVFDGFGNPR</sequence>
<keyword evidence="2" id="KW-1185">Reference proteome</keyword>
<gene>
    <name evidence="1" type="ORF">MA16_Dca028716</name>
</gene>
<dbReference type="EMBL" id="KZ504753">
    <property type="protein sequence ID" value="PKU61275.1"/>
    <property type="molecule type" value="Genomic_DNA"/>
</dbReference>
<reference evidence="1 2" key="2">
    <citation type="journal article" date="2017" name="Nature">
        <title>The Apostasia genome and the evolution of orchids.</title>
        <authorList>
            <person name="Zhang G.Q."/>
            <person name="Liu K.W."/>
            <person name="Li Z."/>
            <person name="Lohaus R."/>
            <person name="Hsiao Y.Y."/>
            <person name="Niu S.C."/>
            <person name="Wang J.Y."/>
            <person name="Lin Y.C."/>
            <person name="Xu Q."/>
            <person name="Chen L.J."/>
            <person name="Yoshida K."/>
            <person name="Fujiwara S."/>
            <person name="Wang Z.W."/>
            <person name="Zhang Y.Q."/>
            <person name="Mitsuda N."/>
            <person name="Wang M."/>
            <person name="Liu G.H."/>
            <person name="Pecoraro L."/>
            <person name="Huang H.X."/>
            <person name="Xiao X.J."/>
            <person name="Lin M."/>
            <person name="Wu X.Y."/>
            <person name="Wu W.L."/>
            <person name="Chen Y.Y."/>
            <person name="Chang S.B."/>
            <person name="Sakamoto S."/>
            <person name="Ohme-Takagi M."/>
            <person name="Yagi M."/>
            <person name="Zeng S.J."/>
            <person name="Shen C.Y."/>
            <person name="Yeh C.M."/>
            <person name="Luo Y.B."/>
            <person name="Tsai W.C."/>
            <person name="Van de Peer Y."/>
            <person name="Liu Z.J."/>
        </authorList>
    </citation>
    <scope>NUCLEOTIDE SEQUENCE [LARGE SCALE GENOMIC DNA]</scope>
    <source>
        <tissue evidence="1">The whole plant</tissue>
    </source>
</reference>